<dbReference type="GO" id="GO:0005739">
    <property type="term" value="C:mitochondrion"/>
    <property type="evidence" value="ECO:0007669"/>
    <property type="project" value="TreeGrafter"/>
</dbReference>
<dbReference type="Gene3D" id="3.30.1360.40">
    <property type="match status" value="1"/>
</dbReference>
<name>A0A0D6EGL8_SPOSA</name>
<gene>
    <name evidence="6" type="primary">SPOSA6832_00585</name>
</gene>
<feature type="region of interest" description="Disordered" evidence="4">
    <location>
        <begin position="43"/>
        <end position="91"/>
    </location>
</feature>
<dbReference type="Proteomes" id="UP000243876">
    <property type="component" value="Unassembled WGS sequence"/>
</dbReference>
<dbReference type="GO" id="GO:0043023">
    <property type="term" value="F:ribosomal large subunit binding"/>
    <property type="evidence" value="ECO:0007669"/>
    <property type="project" value="TreeGrafter"/>
</dbReference>
<proteinExistence type="inferred from homology"/>
<dbReference type="SUPFAM" id="SSF55194">
    <property type="entry name" value="Ribosome recycling factor, RRF"/>
    <property type="match status" value="1"/>
</dbReference>
<accession>A0A0D6EGL8</accession>
<dbReference type="Gene3D" id="1.10.132.20">
    <property type="entry name" value="Ribosome-recycling factor"/>
    <property type="match status" value="1"/>
</dbReference>
<evidence type="ECO:0000256" key="4">
    <source>
        <dbReference type="SAM" id="MobiDB-lite"/>
    </source>
</evidence>
<evidence type="ECO:0000256" key="1">
    <source>
        <dbReference type="ARBA" id="ARBA00005912"/>
    </source>
</evidence>
<evidence type="ECO:0000313" key="6">
    <source>
        <dbReference type="EMBL" id="CEQ39071.1"/>
    </source>
</evidence>
<protein>
    <submittedName>
        <fullName evidence="6">SPOSA6832_00585-mRNA-1:cds</fullName>
    </submittedName>
</protein>
<evidence type="ECO:0000313" key="7">
    <source>
        <dbReference type="Proteomes" id="UP000243876"/>
    </source>
</evidence>
<sequence>MSQRAIHAFVRPAFRSALLAQAPLRRPGHPLLVSLLPALPAPSSPSSLLVRTKKTKASKKSTEEDDDGDAGPGKGKGGKRGKGKLLTEDDLTDKQLPGERFELKKLEERMGDSIGKLRVGLKTVVGRVGRITPALLDNIRVDSPEGKRPLGEFATVSVKDGKDLLVTCYEEAGVKAVTAALYASPLNLTPQPTSATSIRVPVPRPDWDKRQQLVRDAQALCEKARIAIRQVRTDGQKEIKADVDAKVVGKEEARTETKKLDDATKKKTAEVDKIFEDAKKVLMDE</sequence>
<keyword evidence="7" id="KW-1185">Reference proteome</keyword>
<reference evidence="7" key="1">
    <citation type="submission" date="2015-02" db="EMBL/GenBank/DDBJ databases">
        <authorList>
            <person name="Gon?alves P."/>
        </authorList>
    </citation>
    <scope>NUCLEOTIDE SEQUENCE [LARGE SCALE GENOMIC DNA]</scope>
</reference>
<organism evidence="6 7">
    <name type="scientific">Sporidiobolus salmonicolor</name>
    <name type="common">Yeast-like fungus</name>
    <name type="synonym">Sporobolomyces salmonicolor</name>
    <dbReference type="NCBI Taxonomy" id="5005"/>
    <lineage>
        <taxon>Eukaryota</taxon>
        <taxon>Fungi</taxon>
        <taxon>Dikarya</taxon>
        <taxon>Basidiomycota</taxon>
        <taxon>Pucciniomycotina</taxon>
        <taxon>Microbotryomycetes</taxon>
        <taxon>Sporidiobolales</taxon>
        <taxon>Sporidiobolaceae</taxon>
        <taxon>Sporobolomyces</taxon>
    </lineage>
</organism>
<dbReference type="EMBL" id="CENE01000002">
    <property type="protein sequence ID" value="CEQ39071.1"/>
    <property type="molecule type" value="Genomic_DNA"/>
</dbReference>
<dbReference type="AlphaFoldDB" id="A0A0D6EGL8"/>
<dbReference type="InterPro" id="IPR036191">
    <property type="entry name" value="RRF_sf"/>
</dbReference>
<dbReference type="PANTHER" id="PTHR20982:SF3">
    <property type="entry name" value="MITOCHONDRIAL RIBOSOME RECYCLING FACTOR PSEUDO 1"/>
    <property type="match status" value="1"/>
</dbReference>
<evidence type="ECO:0000256" key="3">
    <source>
        <dbReference type="ARBA" id="ARBA00024909"/>
    </source>
</evidence>
<evidence type="ECO:0000259" key="5">
    <source>
        <dbReference type="Pfam" id="PF01765"/>
    </source>
</evidence>
<dbReference type="PANTHER" id="PTHR20982">
    <property type="entry name" value="RIBOSOME RECYCLING FACTOR"/>
    <property type="match status" value="1"/>
</dbReference>
<comment type="function">
    <text evidence="3">Necessary for protein synthesis in mitochondria. Functions as a ribosome recycling factor in mitochondria.</text>
</comment>
<dbReference type="Pfam" id="PF01765">
    <property type="entry name" value="RRF"/>
    <property type="match status" value="1"/>
</dbReference>
<comment type="similarity">
    <text evidence="1">Belongs to the RRF family.</text>
</comment>
<keyword evidence="2" id="KW-0648">Protein biosynthesis</keyword>
<dbReference type="OrthoDB" id="407355at2759"/>
<dbReference type="InterPro" id="IPR002661">
    <property type="entry name" value="Ribosome_recyc_fac"/>
</dbReference>
<feature type="domain" description="Ribosome recycling factor" evidence="5">
    <location>
        <begin position="127"/>
        <end position="283"/>
    </location>
</feature>
<dbReference type="FunFam" id="3.30.1360.40:FF:000001">
    <property type="entry name" value="Ribosome-recycling factor"/>
    <property type="match status" value="1"/>
</dbReference>
<dbReference type="GO" id="GO:0006412">
    <property type="term" value="P:translation"/>
    <property type="evidence" value="ECO:0007669"/>
    <property type="project" value="UniProtKB-KW"/>
</dbReference>
<dbReference type="InterPro" id="IPR023584">
    <property type="entry name" value="Ribosome_recyc_fac_dom"/>
</dbReference>
<evidence type="ECO:0000256" key="2">
    <source>
        <dbReference type="ARBA" id="ARBA00022917"/>
    </source>
</evidence>